<sequence length="309" mass="36399">MAEHFIHIRHVLLYEFESGHLATEAHRNLSQVFGAEALSGRSVRVWYQRFKSGNKKLEDEPRSSRPTAKSFDELKNLVEQHPYERVRYFAASLGHSLSTVSNGLRSLGIVKKLRQWLPHALSHDNCQRRLDICTQLLSRNRRFDWLDTIVTEDKKWVLYVNHTHKRAWCAGDEIPDPFVKVTVEVYCAQLQRLADKIRKEHPKLENVRLLHDNARPHIAKKTSQKILELGWEVLPHPPYSPDLGPTDYHLFRSLLHHLEKKRYDDRDHLENDLRAFFASKSPEFYAKGIRDLVRRWQKVVDVDGEYFVE</sequence>
<feature type="domain" description="Mos1 transposase HTH" evidence="1">
    <location>
        <begin position="6"/>
        <end position="54"/>
    </location>
</feature>
<dbReference type="Gene3D" id="1.10.10.1450">
    <property type="match status" value="1"/>
</dbReference>
<dbReference type="InterPro" id="IPR041426">
    <property type="entry name" value="Mos1_HTH"/>
</dbReference>
<keyword evidence="3" id="KW-1185">Reference proteome</keyword>
<evidence type="ECO:0000313" key="2">
    <source>
        <dbReference type="EMBL" id="KAK6763036.1"/>
    </source>
</evidence>
<proteinExistence type="predicted"/>
<evidence type="ECO:0000259" key="1">
    <source>
        <dbReference type="Pfam" id="PF17906"/>
    </source>
</evidence>
<dbReference type="EMBL" id="JAVFWL010000006">
    <property type="protein sequence ID" value="KAK6763036.1"/>
    <property type="molecule type" value="Genomic_DNA"/>
</dbReference>
<dbReference type="Gene3D" id="3.30.420.10">
    <property type="entry name" value="Ribonuclease H-like superfamily/Ribonuclease H"/>
    <property type="match status" value="1"/>
</dbReference>
<protein>
    <recommendedName>
        <fullName evidence="1">Mos1 transposase HTH domain-containing protein</fullName>
    </recommendedName>
</protein>
<dbReference type="Pfam" id="PF17906">
    <property type="entry name" value="HTH_48"/>
    <property type="match status" value="1"/>
</dbReference>
<dbReference type="InterPro" id="IPR052709">
    <property type="entry name" value="Transposase-MT_Hybrid"/>
</dbReference>
<dbReference type="Proteomes" id="UP001303046">
    <property type="component" value="Unassembled WGS sequence"/>
</dbReference>
<evidence type="ECO:0000313" key="3">
    <source>
        <dbReference type="Proteomes" id="UP001303046"/>
    </source>
</evidence>
<comment type="caution">
    <text evidence="2">The sequence shown here is derived from an EMBL/GenBank/DDBJ whole genome shotgun (WGS) entry which is preliminary data.</text>
</comment>
<dbReference type="PANTHER" id="PTHR46060:SF1">
    <property type="entry name" value="MARINER MOS1 TRANSPOSASE-LIKE PROTEIN"/>
    <property type="match status" value="1"/>
</dbReference>
<organism evidence="2 3">
    <name type="scientific">Necator americanus</name>
    <name type="common">Human hookworm</name>
    <dbReference type="NCBI Taxonomy" id="51031"/>
    <lineage>
        <taxon>Eukaryota</taxon>
        <taxon>Metazoa</taxon>
        <taxon>Ecdysozoa</taxon>
        <taxon>Nematoda</taxon>
        <taxon>Chromadorea</taxon>
        <taxon>Rhabditida</taxon>
        <taxon>Rhabditina</taxon>
        <taxon>Rhabditomorpha</taxon>
        <taxon>Strongyloidea</taxon>
        <taxon>Ancylostomatidae</taxon>
        <taxon>Bunostominae</taxon>
        <taxon>Necator</taxon>
    </lineage>
</organism>
<name>A0ABR1EMB6_NECAM</name>
<reference evidence="2 3" key="1">
    <citation type="submission" date="2023-08" db="EMBL/GenBank/DDBJ databases">
        <title>A Necator americanus chromosomal reference genome.</title>
        <authorList>
            <person name="Ilik V."/>
            <person name="Petrzelkova K.J."/>
            <person name="Pardy F."/>
            <person name="Fuh T."/>
            <person name="Niatou-Singa F.S."/>
            <person name="Gouil Q."/>
            <person name="Baker L."/>
            <person name="Ritchie M.E."/>
            <person name="Jex A.R."/>
            <person name="Gazzola D."/>
            <person name="Li H."/>
            <person name="Toshio Fujiwara R."/>
            <person name="Zhan B."/>
            <person name="Aroian R.V."/>
            <person name="Pafco B."/>
            <person name="Schwarz E.M."/>
        </authorList>
    </citation>
    <scope>NUCLEOTIDE SEQUENCE [LARGE SCALE GENOMIC DNA]</scope>
    <source>
        <strain evidence="2 3">Aroian</strain>
        <tissue evidence="2">Whole animal</tissue>
    </source>
</reference>
<gene>
    <name evidence="2" type="primary">Necator_chrX.g23821</name>
    <name evidence="2" type="ORF">RB195_023657</name>
</gene>
<accession>A0ABR1EMB6</accession>
<dbReference type="PANTHER" id="PTHR46060">
    <property type="entry name" value="MARINER MOS1 TRANSPOSASE-LIKE PROTEIN"/>
    <property type="match status" value="1"/>
</dbReference>
<dbReference type="InterPro" id="IPR036397">
    <property type="entry name" value="RNaseH_sf"/>
</dbReference>